<name>J3P4W8_GAET3</name>
<keyword evidence="5" id="KW-1185">Reference proteome</keyword>
<reference evidence="4" key="5">
    <citation type="submission" date="2018-04" db="UniProtKB">
        <authorList>
            <consortium name="EnsemblFungi"/>
        </authorList>
    </citation>
    <scope>IDENTIFICATION</scope>
    <source>
        <strain evidence="4">R3-111a-1</strain>
    </source>
</reference>
<dbReference type="Pfam" id="PF14420">
    <property type="entry name" value="Clr5"/>
    <property type="match status" value="1"/>
</dbReference>
<feature type="domain" description="Clr5" evidence="2">
    <location>
        <begin position="11"/>
        <end position="59"/>
    </location>
</feature>
<dbReference type="EMBL" id="GL385398">
    <property type="protein sequence ID" value="EJT74716.1"/>
    <property type="molecule type" value="Genomic_DNA"/>
</dbReference>
<dbReference type="STRING" id="644352.J3P4W8"/>
<reference evidence="4" key="4">
    <citation type="journal article" date="2015" name="G3 (Bethesda)">
        <title>Genome sequences of three phytopathogenic species of the Magnaporthaceae family of fungi.</title>
        <authorList>
            <person name="Okagaki L.H."/>
            <person name="Nunes C.C."/>
            <person name="Sailsbery J."/>
            <person name="Clay B."/>
            <person name="Brown D."/>
            <person name="John T."/>
            <person name="Oh Y."/>
            <person name="Young N."/>
            <person name="Fitzgerald M."/>
            <person name="Haas B.J."/>
            <person name="Zeng Q."/>
            <person name="Young S."/>
            <person name="Adiconis X."/>
            <person name="Fan L."/>
            <person name="Levin J.Z."/>
            <person name="Mitchell T.K."/>
            <person name="Okubara P.A."/>
            <person name="Farman M.L."/>
            <person name="Kohn L.M."/>
            <person name="Birren B."/>
            <person name="Ma L.-J."/>
            <person name="Dean R.A."/>
        </authorList>
    </citation>
    <scope>NUCLEOTIDE SEQUENCE</scope>
    <source>
        <strain evidence="4">R3-111a-1</strain>
    </source>
</reference>
<evidence type="ECO:0000256" key="1">
    <source>
        <dbReference type="SAM" id="MobiDB-lite"/>
    </source>
</evidence>
<dbReference type="OrthoDB" id="539213at2759"/>
<evidence type="ECO:0000313" key="5">
    <source>
        <dbReference type="Proteomes" id="UP000006039"/>
    </source>
</evidence>
<dbReference type="Proteomes" id="UP000006039">
    <property type="component" value="Unassembled WGS sequence"/>
</dbReference>
<reference evidence="5" key="1">
    <citation type="submission" date="2010-07" db="EMBL/GenBank/DDBJ databases">
        <title>The genome sequence of Gaeumannomyces graminis var. tritici strain R3-111a-1.</title>
        <authorList>
            <consortium name="The Broad Institute Genome Sequencing Platform"/>
            <person name="Ma L.-J."/>
            <person name="Dead R."/>
            <person name="Young S."/>
            <person name="Zeng Q."/>
            <person name="Koehrsen M."/>
            <person name="Alvarado L."/>
            <person name="Berlin A."/>
            <person name="Chapman S.B."/>
            <person name="Chen Z."/>
            <person name="Freedman E."/>
            <person name="Gellesch M."/>
            <person name="Goldberg J."/>
            <person name="Griggs A."/>
            <person name="Gujja S."/>
            <person name="Heilman E.R."/>
            <person name="Heiman D."/>
            <person name="Hepburn T."/>
            <person name="Howarth C."/>
            <person name="Jen D."/>
            <person name="Larson L."/>
            <person name="Mehta T."/>
            <person name="Neiman D."/>
            <person name="Pearson M."/>
            <person name="Roberts A."/>
            <person name="Saif S."/>
            <person name="Shea T."/>
            <person name="Shenoy N."/>
            <person name="Sisk P."/>
            <person name="Stolte C."/>
            <person name="Sykes S."/>
            <person name="Walk T."/>
            <person name="White J."/>
            <person name="Yandava C."/>
            <person name="Haas B."/>
            <person name="Nusbaum C."/>
            <person name="Birren B."/>
        </authorList>
    </citation>
    <scope>NUCLEOTIDE SEQUENCE [LARGE SCALE GENOMIC DNA]</scope>
    <source>
        <strain evidence="5">R3-111a-1</strain>
    </source>
</reference>
<dbReference type="InterPro" id="IPR025676">
    <property type="entry name" value="Clr5_dom"/>
</dbReference>
<sequence length="582" mass="63920">MPPQQLTRNAQLWQEHKATILQLAAEHSVKEVCKRMKEDHQLDATPAQYDYHLKLWGLRQKNLKRGEWQAVIAEYDRLASHHAQVRILVHGNPLSATQLKRNRRLYQPDASTGVGNSSRPFLPDAISFHVRSADGDWQLLPRGAHGQESGRRASIPRGLDHGTPPRGHPNPLHRSISVEDIGLVDLPAEIPGPGLVTAAVEALWSSVDQRLINVDDAELTLPQHPPSPQRWEVSDRFLLSPQASPQILAGSMALSPRRRLGTPPWLTTPTLFGRISLDWASHDSPMFDFLPSDPSSFQSAMELLAQKLSGLFSTVERRFQTNTVTPPRWQNPLGNTVIAGGVSQPELSGPWSFRDTSPPVQEVGGEDLAGPLRSLLPEARLIMMGDGGAEGVAMFRRLIFSAANGLAGLDDVDIAGVVRFLSRPTGGSALLLRLFRGARDHYSKAIAESLLKAAVEAQHVEAVRQILQTGTVDADKLVCYGGGRRQKHSLLERAAALQNLSLVKAVLAARKAREKSIWELRDITGGLVYGAGPIACLVANLPKRTTISPDTERIALLLVEKGYPSNTRVSSREESCRAWSRR</sequence>
<accession>J3P4W8</accession>
<feature type="region of interest" description="Disordered" evidence="1">
    <location>
        <begin position="139"/>
        <end position="172"/>
    </location>
</feature>
<dbReference type="VEuPathDB" id="FungiDB:GGTG_08554"/>
<dbReference type="AlphaFoldDB" id="J3P4W8"/>
<evidence type="ECO:0000313" key="4">
    <source>
        <dbReference type="EnsemblFungi" id="EJT74716"/>
    </source>
</evidence>
<evidence type="ECO:0000313" key="3">
    <source>
        <dbReference type="EMBL" id="EJT74716.1"/>
    </source>
</evidence>
<dbReference type="RefSeq" id="XP_009224660.1">
    <property type="nucleotide sequence ID" value="XM_009226396.1"/>
</dbReference>
<reference evidence="3" key="3">
    <citation type="submission" date="2010-09" db="EMBL/GenBank/DDBJ databases">
        <title>Annotation of Gaeumannomyces graminis var. tritici R3-111a-1.</title>
        <authorList>
            <consortium name="The Broad Institute Genome Sequencing Platform"/>
            <person name="Ma L.-J."/>
            <person name="Dead R."/>
            <person name="Young S.K."/>
            <person name="Zeng Q."/>
            <person name="Gargeya S."/>
            <person name="Fitzgerald M."/>
            <person name="Haas B."/>
            <person name="Abouelleil A."/>
            <person name="Alvarado L."/>
            <person name="Arachchi H.M."/>
            <person name="Berlin A."/>
            <person name="Brown A."/>
            <person name="Chapman S.B."/>
            <person name="Chen Z."/>
            <person name="Dunbar C."/>
            <person name="Freedman E."/>
            <person name="Gearin G."/>
            <person name="Gellesch M."/>
            <person name="Goldberg J."/>
            <person name="Griggs A."/>
            <person name="Gujja S."/>
            <person name="Heiman D."/>
            <person name="Howarth C."/>
            <person name="Larson L."/>
            <person name="Lui A."/>
            <person name="MacDonald P.J.P."/>
            <person name="Mehta T."/>
            <person name="Montmayeur A."/>
            <person name="Murphy C."/>
            <person name="Neiman D."/>
            <person name="Pearson M."/>
            <person name="Priest M."/>
            <person name="Roberts A."/>
            <person name="Saif S."/>
            <person name="Shea T."/>
            <person name="Shenoy N."/>
            <person name="Sisk P."/>
            <person name="Stolte C."/>
            <person name="Sykes S."/>
            <person name="Yandava C."/>
            <person name="Wortman J."/>
            <person name="Nusbaum C."/>
            <person name="Birren B."/>
        </authorList>
    </citation>
    <scope>NUCLEOTIDE SEQUENCE</scope>
    <source>
        <strain evidence="3">R3-111a-1</strain>
    </source>
</reference>
<proteinExistence type="predicted"/>
<dbReference type="GeneID" id="20349012"/>
<dbReference type="eggNOG" id="ENOG502R7QN">
    <property type="taxonomic scope" value="Eukaryota"/>
</dbReference>
<evidence type="ECO:0000259" key="2">
    <source>
        <dbReference type="Pfam" id="PF14420"/>
    </source>
</evidence>
<organism evidence="3">
    <name type="scientific">Gaeumannomyces tritici (strain R3-111a-1)</name>
    <name type="common">Wheat and barley take-all root rot fungus</name>
    <name type="synonym">Gaeumannomyces graminis var. tritici</name>
    <dbReference type="NCBI Taxonomy" id="644352"/>
    <lineage>
        <taxon>Eukaryota</taxon>
        <taxon>Fungi</taxon>
        <taxon>Dikarya</taxon>
        <taxon>Ascomycota</taxon>
        <taxon>Pezizomycotina</taxon>
        <taxon>Sordariomycetes</taxon>
        <taxon>Sordariomycetidae</taxon>
        <taxon>Magnaporthales</taxon>
        <taxon>Magnaporthaceae</taxon>
        <taxon>Gaeumannomyces</taxon>
    </lineage>
</organism>
<reference evidence="3" key="2">
    <citation type="submission" date="2010-07" db="EMBL/GenBank/DDBJ databases">
        <authorList>
            <consortium name="The Broad Institute Genome Sequencing Platform"/>
            <consortium name="Broad Institute Genome Sequencing Center for Infectious Disease"/>
            <person name="Ma L.-J."/>
            <person name="Dead R."/>
            <person name="Young S."/>
            <person name="Zeng Q."/>
            <person name="Koehrsen M."/>
            <person name="Alvarado L."/>
            <person name="Berlin A."/>
            <person name="Chapman S.B."/>
            <person name="Chen Z."/>
            <person name="Freedman E."/>
            <person name="Gellesch M."/>
            <person name="Goldberg J."/>
            <person name="Griggs A."/>
            <person name="Gujja S."/>
            <person name="Heilman E.R."/>
            <person name="Heiman D."/>
            <person name="Hepburn T."/>
            <person name="Howarth C."/>
            <person name="Jen D."/>
            <person name="Larson L."/>
            <person name="Mehta T."/>
            <person name="Neiman D."/>
            <person name="Pearson M."/>
            <person name="Roberts A."/>
            <person name="Saif S."/>
            <person name="Shea T."/>
            <person name="Shenoy N."/>
            <person name="Sisk P."/>
            <person name="Stolte C."/>
            <person name="Sykes S."/>
            <person name="Walk T."/>
            <person name="White J."/>
            <person name="Yandava C."/>
            <person name="Haas B."/>
            <person name="Nusbaum C."/>
            <person name="Birren B."/>
        </authorList>
    </citation>
    <scope>NUCLEOTIDE SEQUENCE</scope>
    <source>
        <strain evidence="3">R3-111a-1</strain>
    </source>
</reference>
<protein>
    <recommendedName>
        <fullName evidence="2">Clr5 domain-containing protein</fullName>
    </recommendedName>
</protein>
<dbReference type="EnsemblFungi" id="EJT74716">
    <property type="protein sequence ID" value="EJT74716"/>
    <property type="gene ID" value="GGTG_08554"/>
</dbReference>
<gene>
    <name evidence="4" type="primary">20349012</name>
    <name evidence="3" type="ORF">GGTG_08554</name>
</gene>
<dbReference type="HOGENOM" id="CLU_468541_0_0_1"/>